<organism evidence="4 5">
    <name type="scientific">Desulfoprunum benzoelyticum</name>
    <dbReference type="NCBI Taxonomy" id="1506996"/>
    <lineage>
        <taxon>Bacteria</taxon>
        <taxon>Pseudomonadati</taxon>
        <taxon>Thermodesulfobacteriota</taxon>
        <taxon>Desulfobulbia</taxon>
        <taxon>Desulfobulbales</taxon>
        <taxon>Desulfobulbaceae</taxon>
        <taxon>Desulfoprunum</taxon>
    </lineage>
</organism>
<dbReference type="InterPro" id="IPR041369">
    <property type="entry name" value="TrmO_C"/>
</dbReference>
<dbReference type="PANTHER" id="PTHR12818:SF0">
    <property type="entry name" value="TRNA (ADENINE(37)-N6)-METHYLTRANSFERASE"/>
    <property type="match status" value="1"/>
</dbReference>
<gene>
    <name evidence="4" type="ORF">HNQ81_001196</name>
</gene>
<keyword evidence="4" id="KW-0489">Methyltransferase</keyword>
<dbReference type="InterPro" id="IPR040372">
    <property type="entry name" value="YaeB-like"/>
</dbReference>
<dbReference type="PROSITE" id="PS51668">
    <property type="entry name" value="TSAA_2"/>
    <property type="match status" value="1"/>
</dbReference>
<dbReference type="Proteomes" id="UP000539642">
    <property type="component" value="Unassembled WGS sequence"/>
</dbReference>
<dbReference type="PANTHER" id="PTHR12818">
    <property type="entry name" value="TRNA (ADENINE(37)-N6)-METHYLTRANSFERASE"/>
    <property type="match status" value="1"/>
</dbReference>
<dbReference type="Gene3D" id="3.30.2310.10">
    <property type="entry name" value="YaeB-like"/>
    <property type="match status" value="1"/>
</dbReference>
<keyword evidence="4" id="KW-0808">Transferase</keyword>
<protein>
    <submittedName>
        <fullName evidence="4">tRNA-Thr(GGU) m(6)t(6)A37 methyltransferase TsaA</fullName>
    </submittedName>
</protein>
<dbReference type="RefSeq" id="WP_183349278.1">
    <property type="nucleotide sequence ID" value="NZ_JACHEO010000004.1"/>
</dbReference>
<dbReference type="InterPro" id="IPR036413">
    <property type="entry name" value="YaeB-like_sf"/>
</dbReference>
<dbReference type="SUPFAM" id="SSF118196">
    <property type="entry name" value="YaeB-like"/>
    <property type="match status" value="1"/>
</dbReference>
<dbReference type="GO" id="GO:0032259">
    <property type="term" value="P:methylation"/>
    <property type="evidence" value="ECO:0007669"/>
    <property type="project" value="UniProtKB-KW"/>
</dbReference>
<dbReference type="Pfam" id="PF01980">
    <property type="entry name" value="TrmO_N"/>
    <property type="match status" value="1"/>
</dbReference>
<evidence type="ECO:0000313" key="4">
    <source>
        <dbReference type="EMBL" id="MBB5347480.1"/>
    </source>
</evidence>
<dbReference type="EMBL" id="JACHEO010000004">
    <property type="protein sequence ID" value="MBB5347480.1"/>
    <property type="molecule type" value="Genomic_DNA"/>
</dbReference>
<reference evidence="4 5" key="1">
    <citation type="submission" date="2020-08" db="EMBL/GenBank/DDBJ databases">
        <title>Genomic Encyclopedia of Type Strains, Phase IV (KMG-IV): sequencing the most valuable type-strain genomes for metagenomic binning, comparative biology and taxonomic classification.</title>
        <authorList>
            <person name="Goeker M."/>
        </authorList>
    </citation>
    <scope>NUCLEOTIDE SEQUENCE [LARGE SCALE GENOMIC DNA]</scope>
    <source>
        <strain evidence="4 5">DSM 28570</strain>
    </source>
</reference>
<evidence type="ECO:0000256" key="1">
    <source>
        <dbReference type="ARBA" id="ARBA00022691"/>
    </source>
</evidence>
<dbReference type="InterPro" id="IPR023368">
    <property type="entry name" value="UPF0066_cons_site"/>
</dbReference>
<name>A0A840V0Z3_9BACT</name>
<dbReference type="AlphaFoldDB" id="A0A840V0Z3"/>
<comment type="caution">
    <text evidence="4">The sequence shown here is derived from an EMBL/GenBank/DDBJ whole genome shotgun (WGS) entry which is preliminary data.</text>
</comment>
<dbReference type="Gene3D" id="2.40.30.70">
    <property type="entry name" value="YaeB-like"/>
    <property type="match status" value="1"/>
</dbReference>
<dbReference type="CDD" id="cd09281">
    <property type="entry name" value="UPF0066"/>
    <property type="match status" value="1"/>
</dbReference>
<evidence type="ECO:0000313" key="5">
    <source>
        <dbReference type="Proteomes" id="UP000539642"/>
    </source>
</evidence>
<evidence type="ECO:0000259" key="3">
    <source>
        <dbReference type="PROSITE" id="PS51668"/>
    </source>
</evidence>
<keyword evidence="1" id="KW-0949">S-adenosyl-L-methionine</keyword>
<evidence type="ECO:0000256" key="2">
    <source>
        <dbReference type="ARBA" id="ARBA00033753"/>
    </source>
</evidence>
<dbReference type="InterPro" id="IPR036414">
    <property type="entry name" value="YaeB_N_sf"/>
</dbReference>
<comment type="similarity">
    <text evidence="2">Belongs to the tRNA methyltransferase O family.</text>
</comment>
<sequence length="244" mass="27695">MTIDPENPGEGWTLTPIGRIHSCFTEKFGIPRQPGLVAEAKATLEILPPFDRREMFKGLERFSHLWLHFIFHGTLVEGWKNTVRPPWLGGRTRVGVFASRSPHRPNFLGLSVVRLLALRFENSKILLELGGIDLLDQTPVVDIKPYLPYSDRITEATSGYAMTIPASVAVSFSEEVVAFGMNYRNEYGRDILRLIGQILKQDPRPASQKETGREFGMQLWDVNVRWQAREKDFLVLSCRQVTAG</sequence>
<proteinExistence type="inferred from homology"/>
<dbReference type="NCBIfam" id="TIGR00104">
    <property type="entry name" value="tRNA_TsaA"/>
    <property type="match status" value="1"/>
</dbReference>
<dbReference type="InterPro" id="IPR023370">
    <property type="entry name" value="TrmO-like_N"/>
</dbReference>
<dbReference type="Pfam" id="PF18389">
    <property type="entry name" value="TrmO_C"/>
    <property type="match status" value="1"/>
</dbReference>
<keyword evidence="5" id="KW-1185">Reference proteome</keyword>
<feature type="domain" description="TsaA-like" evidence="3">
    <location>
        <begin position="14"/>
        <end position="155"/>
    </location>
</feature>
<accession>A0A840V0Z3</accession>
<dbReference type="GO" id="GO:0089715">
    <property type="term" value="F:tRNA (L-threonylcarbamoyladenosine(37)-C2) methyltransferase activity"/>
    <property type="evidence" value="ECO:0007669"/>
    <property type="project" value="TreeGrafter"/>
</dbReference>
<dbReference type="PROSITE" id="PS01318">
    <property type="entry name" value="TSAA_1"/>
    <property type="match status" value="1"/>
</dbReference>